<dbReference type="InterPro" id="IPR002731">
    <property type="entry name" value="ATPase_BadF"/>
</dbReference>
<sequence>MMIGLDVGSTTVKAVVVDPARDATLWQDYRRHQARQAETVLDFLQAIEAAFPDTPRTAFRLFATGSGAGALVDLIGGKFVQEVNAVSLAVEALYPEAQSVVELGGQDAKIIIYKDLGQRGKKKIPSMNDKCAGGTGAVIDKIRAKLDIPPEDLPGMPYRGRTLHPVAGKCGVFAETDINSLQKQGVAAGDLMASLYESIIQQNLSVLTRGHTLRPSVLLLGGPNTFLVGLQECWRHNLKALWQERNVALPDPERDPDDYIITPENAEYFAALGATLFGRQEVADDAGIGRYHGTDLLCWQLEHGRRAARGEAAQRGGLIAGAEELNAFLHEFRPEPWQPATFQTGQMVEAFLGIDGGSTSTKGVLMDIEGNVLAKAYRLSQGNPIADTVEIIDRLHRQVADAGAALKILGAGTTGYAKDTLQGVLKADTALVETVAHTQACLHHYPDTDVVVDVGGQDIKLIFLKDGRVRDFKLNTQCSAGNGYFLQATGGGFGFPVEEYADIAFSADAMPEFGYGCAVFMQSDVVDFQRRGWRTNEIMAGLAAVLPKNIWHYVAQIPNPAQLGRKFVLQGGTQHNLAAVKAQVDFLRERFRKQGAECEIHVHRHCGESGAIGAALEARRLWREGRTTGFIGVERAREIDYTARRDESTRCNFCKNQCLRTFIDVTTSRGPERLIVASCEKGEVEDVEHMRRIKAAMDAAKERAPNFVEIAARQLFRQVAVDDVADPLPCPSLLHPLRHRHLARRAAMERRREVRIGIPRVLNLYSHAPFFIGYFTSLGVPFRNVVFSDYTNAELYKQGAKRGAIDPCYPSKLGIAHVHNLLVRRHRRNRPLTHIFFPMMQSFPSHLHGVQASRACPTAVVTAEATHAAFVKEGDLFRERGIRFKKTLLNLDEPALCARQMVWDWGEELGITEGESRRAVDQGLRAMEDQYAELRRRQREVLDQLERDGGIGVVVLARPYHNDPGVHHEIVDELQRHGYPVLWQDALPTDPDILERLFGDEVRAGEITSPLEIADVWKNSYSENSSRKLWAAKYVARHPNLVAVELSSFKCGHDAPVYTAVEEIVERSGTPYFCFKDIDENRPSGSIRIRTETIAYFLERYMSTVSTKRQDEQSRP</sequence>
<keyword evidence="1" id="KW-0175">Coiled coil</keyword>
<feature type="domain" description="ATPase BadF/BadG/BcrA/BcrD type" evidence="2">
    <location>
        <begin position="352"/>
        <end position="618"/>
    </location>
</feature>
<dbReference type="EMBL" id="CP007029">
    <property type="protein sequence ID" value="AHE99502.1"/>
    <property type="molecule type" value="Genomic_DNA"/>
</dbReference>
<dbReference type="Proteomes" id="UP000005289">
    <property type="component" value="Chromosome"/>
</dbReference>
<keyword evidence="5" id="KW-1185">Reference proteome</keyword>
<evidence type="ECO:0000313" key="5">
    <source>
        <dbReference type="Proteomes" id="UP000005289"/>
    </source>
</evidence>
<proteinExistence type="predicted"/>
<dbReference type="HOGENOM" id="CLU_002393_3_0_6"/>
<feature type="domain" description="DUF2229" evidence="3">
    <location>
        <begin position="755"/>
        <end position="987"/>
    </location>
</feature>
<evidence type="ECO:0000259" key="3">
    <source>
        <dbReference type="Pfam" id="PF09989"/>
    </source>
</evidence>
<dbReference type="KEGG" id="tti:THITH_15795"/>
<feature type="domain" description="ATPase BadF/BadG/BcrA/BcrD type" evidence="2">
    <location>
        <begin position="3"/>
        <end position="222"/>
    </location>
</feature>
<dbReference type="STRING" id="713585.THITH_15795"/>
<dbReference type="Pfam" id="PF01869">
    <property type="entry name" value="BcrAD_BadFG"/>
    <property type="match status" value="2"/>
</dbReference>
<organism evidence="4 5">
    <name type="scientific">Thioalkalivibrio paradoxus ARh 1</name>
    <dbReference type="NCBI Taxonomy" id="713585"/>
    <lineage>
        <taxon>Bacteria</taxon>
        <taxon>Pseudomonadati</taxon>
        <taxon>Pseudomonadota</taxon>
        <taxon>Gammaproteobacteria</taxon>
        <taxon>Chromatiales</taxon>
        <taxon>Ectothiorhodospiraceae</taxon>
        <taxon>Thioalkalivibrio</taxon>
    </lineage>
</organism>
<gene>
    <name evidence="4" type="ORF">THITH_15795</name>
</gene>
<dbReference type="PANTHER" id="PTHR32329">
    <property type="entry name" value="BIFUNCTIONAL PROTEIN [INCLUDES 2-HYDROXYACYL-COA DEHYDRATASE (N-TER) AND ITS ACTIVATOR DOMAIN (C_TERM)-RELATED"/>
    <property type="match status" value="1"/>
</dbReference>
<evidence type="ECO:0000313" key="4">
    <source>
        <dbReference type="EMBL" id="AHE99502.1"/>
    </source>
</evidence>
<dbReference type="Gene3D" id="3.30.420.40">
    <property type="match status" value="4"/>
</dbReference>
<dbReference type="InterPro" id="IPR043129">
    <property type="entry name" value="ATPase_NBD"/>
</dbReference>
<reference evidence="4 5" key="1">
    <citation type="submission" date="2013-12" db="EMBL/GenBank/DDBJ databases">
        <authorList>
            <consortium name="DOE Joint Genome Institute"/>
            <person name="Muyzer G."/>
            <person name="Huntemann M."/>
            <person name="Han J."/>
            <person name="Chen A."/>
            <person name="Kyrpides N."/>
            <person name="Mavromatis K."/>
            <person name="Markowitz V."/>
            <person name="Palaniappan K."/>
            <person name="Ivanova N."/>
            <person name="Schaumberg A."/>
            <person name="Pati A."/>
            <person name="Liolios K."/>
            <person name="Nordberg H.P."/>
            <person name="Cantor M.N."/>
            <person name="Hua S.X."/>
            <person name="Woyke T."/>
        </authorList>
    </citation>
    <scope>NUCLEOTIDE SEQUENCE [LARGE SCALE GENOMIC DNA]</scope>
    <source>
        <strain evidence="4 5">ARh 1</strain>
    </source>
</reference>
<dbReference type="CDD" id="cd24035">
    <property type="entry name" value="ASKHA_NBD_O66634-like_rpt2"/>
    <property type="match status" value="1"/>
</dbReference>
<dbReference type="Pfam" id="PF09989">
    <property type="entry name" value="DUF2229"/>
    <property type="match status" value="1"/>
</dbReference>
<protein>
    <submittedName>
        <fullName evidence="4">CoA activase</fullName>
    </submittedName>
</protein>
<dbReference type="AlphaFoldDB" id="W0DQG2"/>
<name>W0DQG2_9GAMM</name>
<feature type="coiled-coil region" evidence="1">
    <location>
        <begin position="917"/>
        <end position="948"/>
    </location>
</feature>
<evidence type="ECO:0000256" key="1">
    <source>
        <dbReference type="SAM" id="Coils"/>
    </source>
</evidence>
<accession>W0DQG2</accession>
<dbReference type="InterPro" id="IPR051805">
    <property type="entry name" value="Dehydratase_Activator_Redct"/>
</dbReference>
<dbReference type="SUPFAM" id="SSF53067">
    <property type="entry name" value="Actin-like ATPase domain"/>
    <property type="match status" value="2"/>
</dbReference>
<evidence type="ECO:0000259" key="2">
    <source>
        <dbReference type="Pfam" id="PF01869"/>
    </source>
</evidence>
<dbReference type="CDD" id="cd24034">
    <property type="entry name" value="ASKHA_NBD_O66634-like_rpt1"/>
    <property type="match status" value="1"/>
</dbReference>
<dbReference type="PANTHER" id="PTHR32329:SF4">
    <property type="entry name" value="ACTIVATOR OF 2-HYDROXYACYL-COA DEHYDRATASE"/>
    <property type="match status" value="1"/>
</dbReference>
<dbReference type="InterPro" id="IPR018709">
    <property type="entry name" value="CoA_activase_DUF2229"/>
</dbReference>